<organism evidence="3 4">
    <name type="scientific">Bacillus infantis</name>
    <dbReference type="NCBI Taxonomy" id="324767"/>
    <lineage>
        <taxon>Bacteria</taxon>
        <taxon>Bacillati</taxon>
        <taxon>Bacillota</taxon>
        <taxon>Bacilli</taxon>
        <taxon>Bacillales</taxon>
        <taxon>Bacillaceae</taxon>
        <taxon>Bacillus</taxon>
    </lineage>
</organism>
<evidence type="ECO:0000313" key="3">
    <source>
        <dbReference type="EMBL" id="TYS47582.1"/>
    </source>
</evidence>
<feature type="domain" description="YcdB/YcdC repeated" evidence="2">
    <location>
        <begin position="220"/>
        <end position="395"/>
    </location>
</feature>
<dbReference type="Pfam" id="PF16244">
    <property type="entry name" value="DUF4901"/>
    <property type="match status" value="2"/>
</dbReference>
<reference evidence="3 4" key="1">
    <citation type="submission" date="2019-08" db="EMBL/GenBank/DDBJ databases">
        <title>Bacillus genomes from the desert of Cuatro Cienegas, Coahuila.</title>
        <authorList>
            <person name="Olmedo-Alvarez G."/>
        </authorList>
    </citation>
    <scope>NUCLEOTIDE SEQUENCE [LARGE SCALE GENOMIC DNA]</scope>
    <source>
        <strain evidence="3 4">CH446_14T</strain>
    </source>
</reference>
<dbReference type="EMBL" id="VTER01000006">
    <property type="protein sequence ID" value="TYS47582.1"/>
    <property type="molecule type" value="Genomic_DNA"/>
</dbReference>
<evidence type="ECO:0000313" key="4">
    <source>
        <dbReference type="Proteomes" id="UP000322139"/>
    </source>
</evidence>
<dbReference type="RefSeq" id="WP_148974926.1">
    <property type="nucleotide sequence ID" value="NZ_JBNIKU010000006.1"/>
</dbReference>
<dbReference type="AlphaFoldDB" id="A0A5D4RDN2"/>
<sequence>MSEVWEKLLVFLPPGIINRLAENEEQIYDLLDSATSKIIGSYSLSENGRLIHFEIEEEPRAGNLSKEEIADIAEGFIRAIYPDQKEFELSAVLDLGNPYWAVYEKRDEMYGLFLHSTGFTVSVSTAGQVMRFHCSGEEYEVKYSKEAVSKKEALEKYLQGVKFELCIEHFDKEVFKNGDHLYHLAYEIIEPFTDLPIDGSDYNGIWAEPAADMAISSDEHSNETIYDLFGINQDYKLMETRENEGKRVEVWTKEDAGSFSFEMEEADHHVLKLSFEQKSGMLLSAVSGELHTGGGEEIAQEAARKKAVELMFKLYPDAHERFRLEVNIDEEGDEPENLEEEREETDLDGRDKDVLEQEPAYTFYFHLYYKGIRTGQHATVIEIGKYSGKVTHFHLDILPDELYRHLPAEPAISLQEAKDIYRKFVKMEKMFTRDYDETGKSVYSLSYTPSFPETVGHIRSIDAVTGKAMYVDVGDALFLD</sequence>
<comment type="caution">
    <text evidence="3">The sequence shown here is derived from an EMBL/GenBank/DDBJ whole genome shotgun (WGS) entry which is preliminary data.</text>
</comment>
<proteinExistence type="predicted"/>
<name>A0A5D4RDN2_9BACI</name>
<evidence type="ECO:0000256" key="1">
    <source>
        <dbReference type="SAM" id="MobiDB-lite"/>
    </source>
</evidence>
<feature type="domain" description="YcdB/YcdC repeated" evidence="2">
    <location>
        <begin position="42"/>
        <end position="136"/>
    </location>
</feature>
<accession>A0A5D4RDN2</accession>
<dbReference type="InterPro" id="IPR032599">
    <property type="entry name" value="YcdB/YcdC_rep_domain"/>
</dbReference>
<protein>
    <recommendedName>
        <fullName evidence="2">YcdB/YcdC repeated domain-containing protein</fullName>
    </recommendedName>
</protein>
<feature type="compositionally biased region" description="Acidic residues" evidence="1">
    <location>
        <begin position="327"/>
        <end position="346"/>
    </location>
</feature>
<gene>
    <name evidence="3" type="ORF">FZD51_11585</name>
</gene>
<evidence type="ECO:0000259" key="2">
    <source>
        <dbReference type="Pfam" id="PF16244"/>
    </source>
</evidence>
<feature type="region of interest" description="Disordered" evidence="1">
    <location>
        <begin position="327"/>
        <end position="349"/>
    </location>
</feature>
<dbReference type="Proteomes" id="UP000322139">
    <property type="component" value="Unassembled WGS sequence"/>
</dbReference>